<organism evidence="2 3">
    <name type="scientific">Thraustotheca clavata</name>
    <dbReference type="NCBI Taxonomy" id="74557"/>
    <lineage>
        <taxon>Eukaryota</taxon>
        <taxon>Sar</taxon>
        <taxon>Stramenopiles</taxon>
        <taxon>Oomycota</taxon>
        <taxon>Saprolegniomycetes</taxon>
        <taxon>Saprolegniales</taxon>
        <taxon>Achlyaceae</taxon>
        <taxon>Thraustotheca</taxon>
    </lineage>
</organism>
<keyword evidence="1" id="KW-1133">Transmembrane helix</keyword>
<feature type="transmembrane region" description="Helical" evidence="1">
    <location>
        <begin position="68"/>
        <end position="87"/>
    </location>
</feature>
<dbReference type="OrthoDB" id="74313at2759"/>
<keyword evidence="1" id="KW-0812">Transmembrane</keyword>
<feature type="transmembrane region" description="Helical" evidence="1">
    <location>
        <begin position="9"/>
        <end position="28"/>
    </location>
</feature>
<comment type="caution">
    <text evidence="2">The sequence shown here is derived from an EMBL/GenBank/DDBJ whole genome shotgun (WGS) entry which is preliminary data.</text>
</comment>
<dbReference type="EMBL" id="JNBS01001045">
    <property type="protein sequence ID" value="OQS02998.1"/>
    <property type="molecule type" value="Genomic_DNA"/>
</dbReference>
<evidence type="ECO:0000313" key="3">
    <source>
        <dbReference type="Proteomes" id="UP000243217"/>
    </source>
</evidence>
<sequence length="157" mass="17015">MPLTERVPLSLRVSQAIFGALSLIGLLCSLQFDVAYIVALIALALAICNTSAWLLVRYRTNGPMARKFALDAASAIALIIAGIVQLLGSQPAVFSAVCMFICSVLFIAMMAWNKYHPQAKKVMLVVSPKNQQNADDELTENAYVVLETPGRSLECVI</sequence>
<reference evidence="2 3" key="1">
    <citation type="journal article" date="2014" name="Genome Biol. Evol.">
        <title>The secreted proteins of Achlya hypogyna and Thraustotheca clavata identify the ancestral oomycete secretome and reveal gene acquisitions by horizontal gene transfer.</title>
        <authorList>
            <person name="Misner I."/>
            <person name="Blouin N."/>
            <person name="Leonard G."/>
            <person name="Richards T.A."/>
            <person name="Lane C.E."/>
        </authorList>
    </citation>
    <scope>NUCLEOTIDE SEQUENCE [LARGE SCALE GENOMIC DNA]</scope>
    <source>
        <strain evidence="2 3">ATCC 34112</strain>
    </source>
</reference>
<gene>
    <name evidence="2" type="ORF">THRCLA_04678</name>
</gene>
<feature type="transmembrane region" description="Helical" evidence="1">
    <location>
        <begin position="93"/>
        <end position="112"/>
    </location>
</feature>
<evidence type="ECO:0000256" key="1">
    <source>
        <dbReference type="SAM" id="Phobius"/>
    </source>
</evidence>
<evidence type="ECO:0000313" key="2">
    <source>
        <dbReference type="EMBL" id="OQS02998.1"/>
    </source>
</evidence>
<protein>
    <submittedName>
        <fullName evidence="2">Uncharacterized protein</fullName>
    </submittedName>
</protein>
<name>A0A1V9ZYB2_9STRA</name>
<keyword evidence="3" id="KW-1185">Reference proteome</keyword>
<dbReference type="AlphaFoldDB" id="A0A1V9ZYB2"/>
<keyword evidence="1" id="KW-0472">Membrane</keyword>
<feature type="transmembrane region" description="Helical" evidence="1">
    <location>
        <begin position="34"/>
        <end position="56"/>
    </location>
</feature>
<proteinExistence type="predicted"/>
<accession>A0A1V9ZYB2</accession>
<dbReference type="Proteomes" id="UP000243217">
    <property type="component" value="Unassembled WGS sequence"/>
</dbReference>